<accession>A0A0B3S7W6</accession>
<sequence>MRPLALFLAAILAACLAAPPAGAGAWPRKQGSGFGSIAVRLGWPQDMSTWTSMDPTQDYSTLFFEYGLTDRLTLGFDIGHSVGGSGKSVLFLQWPLRQAETGAQMTAQFGLGTIAGEQVLRPGLSVGWGLQNGWLSIDSVAEAYVDSGRTDLKMDVTWGRNLPRDRKLILQLQSGQPDGYAPFVRVAPSLVVPLRGPLKLETGVTWGLTGDTSMGLKMGLWTEF</sequence>
<dbReference type="OrthoDB" id="7857490at2"/>
<gene>
    <name evidence="2" type="ORF">OA50_00092</name>
</gene>
<comment type="caution">
    <text evidence="2">The sequence shown here is derived from an EMBL/GenBank/DDBJ whole genome shotgun (WGS) entry which is preliminary data.</text>
</comment>
<keyword evidence="3" id="KW-1185">Reference proteome</keyword>
<dbReference type="PROSITE" id="PS51257">
    <property type="entry name" value="PROKAR_LIPOPROTEIN"/>
    <property type="match status" value="1"/>
</dbReference>
<protein>
    <recommendedName>
        <fullName evidence="4">Transporter</fullName>
    </recommendedName>
</protein>
<evidence type="ECO:0000313" key="3">
    <source>
        <dbReference type="Proteomes" id="UP000030960"/>
    </source>
</evidence>
<feature type="chain" id="PRO_5002081562" description="Transporter" evidence="1">
    <location>
        <begin position="24"/>
        <end position="224"/>
    </location>
</feature>
<evidence type="ECO:0000313" key="2">
    <source>
        <dbReference type="EMBL" id="KHQ55058.1"/>
    </source>
</evidence>
<dbReference type="RefSeq" id="WP_043135999.1">
    <property type="nucleotide sequence ID" value="NZ_JSUQ01000001.1"/>
</dbReference>
<dbReference type="STRING" id="561184.SAMN05216376_10396"/>
<keyword evidence="1" id="KW-0732">Signal</keyword>
<organism evidence="2 3">
    <name type="scientific">Mameliella alba</name>
    <dbReference type="NCBI Taxonomy" id="561184"/>
    <lineage>
        <taxon>Bacteria</taxon>
        <taxon>Pseudomonadati</taxon>
        <taxon>Pseudomonadota</taxon>
        <taxon>Alphaproteobacteria</taxon>
        <taxon>Rhodobacterales</taxon>
        <taxon>Roseobacteraceae</taxon>
        <taxon>Mameliella</taxon>
    </lineage>
</organism>
<evidence type="ECO:0000256" key="1">
    <source>
        <dbReference type="SAM" id="SignalP"/>
    </source>
</evidence>
<feature type="signal peptide" evidence="1">
    <location>
        <begin position="1"/>
        <end position="23"/>
    </location>
</feature>
<evidence type="ECO:0008006" key="4">
    <source>
        <dbReference type="Google" id="ProtNLM"/>
    </source>
</evidence>
<dbReference type="EMBL" id="JSUQ01000001">
    <property type="protein sequence ID" value="KHQ55058.1"/>
    <property type="molecule type" value="Genomic_DNA"/>
</dbReference>
<dbReference type="AlphaFoldDB" id="A0A0B3S7W6"/>
<name>A0A0B3S7W6_9RHOB</name>
<dbReference type="Proteomes" id="UP000030960">
    <property type="component" value="Unassembled WGS sequence"/>
</dbReference>
<reference evidence="2 3" key="1">
    <citation type="submission" date="2014-10" db="EMBL/GenBank/DDBJ databases">
        <title>Genome sequence of Ponticoccus sp. strain UMTAT08 isolated from clonal culture of toxic dinoflagellate Alexandrium tamiyavanichii.</title>
        <authorList>
            <person name="Gan H.Y."/>
            <person name="Muhd D.-D."/>
            <person name="Mohd Noor M.E."/>
            <person name="Yeong Y.S."/>
            <person name="Usup G."/>
        </authorList>
    </citation>
    <scope>NUCLEOTIDE SEQUENCE [LARGE SCALE GENOMIC DNA]</scope>
    <source>
        <strain evidence="2 3">UMTAT08</strain>
    </source>
</reference>
<proteinExistence type="predicted"/>